<keyword evidence="2" id="KW-1015">Disulfide bond</keyword>
<dbReference type="InterPro" id="IPR000859">
    <property type="entry name" value="CUB_dom"/>
</dbReference>
<dbReference type="SUPFAM" id="SSF49854">
    <property type="entry name" value="Spermadhesin, CUB domain"/>
    <property type="match status" value="1"/>
</dbReference>
<dbReference type="SMART" id="SM00042">
    <property type="entry name" value="CUB"/>
    <property type="match status" value="1"/>
</dbReference>
<keyword evidence="4" id="KW-0732">Signal</keyword>
<dbReference type="PROSITE" id="PS01180">
    <property type="entry name" value="CUB"/>
    <property type="match status" value="1"/>
</dbReference>
<evidence type="ECO:0000313" key="7">
    <source>
        <dbReference type="Proteomes" id="UP000762676"/>
    </source>
</evidence>
<comment type="caution">
    <text evidence="6">The sequence shown here is derived from an EMBL/GenBank/DDBJ whole genome shotgun (WGS) entry which is preliminary data.</text>
</comment>
<name>A0AAV4HNW1_9GAST</name>
<comment type="caution">
    <text evidence="3">Lacks conserved residue(s) required for the propagation of feature annotation.</text>
</comment>
<evidence type="ECO:0000256" key="3">
    <source>
        <dbReference type="PROSITE-ProRule" id="PRU00059"/>
    </source>
</evidence>
<dbReference type="FunFam" id="2.60.120.290:FF:000013">
    <property type="entry name" value="Membrane frizzled-related protein"/>
    <property type="match status" value="1"/>
</dbReference>
<reference evidence="6 7" key="1">
    <citation type="journal article" date="2021" name="Elife">
        <title>Chloroplast acquisition without the gene transfer in kleptoplastic sea slugs, Plakobranchus ocellatus.</title>
        <authorList>
            <person name="Maeda T."/>
            <person name="Takahashi S."/>
            <person name="Yoshida T."/>
            <person name="Shimamura S."/>
            <person name="Takaki Y."/>
            <person name="Nagai Y."/>
            <person name="Toyoda A."/>
            <person name="Suzuki Y."/>
            <person name="Arimoto A."/>
            <person name="Ishii H."/>
            <person name="Satoh N."/>
            <person name="Nishiyama T."/>
            <person name="Hasebe M."/>
            <person name="Maruyama T."/>
            <person name="Minagawa J."/>
            <person name="Obokata J."/>
            <person name="Shigenobu S."/>
        </authorList>
    </citation>
    <scope>NUCLEOTIDE SEQUENCE [LARGE SCALE GENOMIC DNA]</scope>
</reference>
<keyword evidence="1" id="KW-0677">Repeat</keyword>
<dbReference type="Gene3D" id="2.60.120.290">
    <property type="entry name" value="Spermadhesin, CUB domain"/>
    <property type="match status" value="1"/>
</dbReference>
<dbReference type="PANTHER" id="PTHR24251">
    <property type="entry name" value="OVOCHYMASE-RELATED"/>
    <property type="match status" value="1"/>
</dbReference>
<feature type="chain" id="PRO_5043853655" evidence="4">
    <location>
        <begin position="20"/>
        <end position="135"/>
    </location>
</feature>
<dbReference type="InterPro" id="IPR035914">
    <property type="entry name" value="Sperma_CUB_dom_sf"/>
</dbReference>
<feature type="domain" description="CUB" evidence="5">
    <location>
        <begin position="20"/>
        <end position="132"/>
    </location>
</feature>
<evidence type="ECO:0000313" key="6">
    <source>
        <dbReference type="EMBL" id="GFR99389.1"/>
    </source>
</evidence>
<dbReference type="CDD" id="cd00041">
    <property type="entry name" value="CUB"/>
    <property type="match status" value="1"/>
</dbReference>
<keyword evidence="7" id="KW-1185">Reference proteome</keyword>
<evidence type="ECO:0000256" key="4">
    <source>
        <dbReference type="SAM" id="SignalP"/>
    </source>
</evidence>
<accession>A0AAV4HNW1</accession>
<sequence length="135" mass="14871">MILKLLAFGILLGFSHVEACGWNFTANKGILKSPNYPGHYDNNAHCVWTITTEPGTRVRLAFDSFEVEQNESCAYDSIVIRDGNDPTAYLLGKLCGSAIPSPVTSSGNVMYLEFTSDNVTEHLGFEARWTAGQNY</sequence>
<dbReference type="AlphaFoldDB" id="A0AAV4HNW1"/>
<organism evidence="6 7">
    <name type="scientific">Elysia marginata</name>
    <dbReference type="NCBI Taxonomy" id="1093978"/>
    <lineage>
        <taxon>Eukaryota</taxon>
        <taxon>Metazoa</taxon>
        <taxon>Spiralia</taxon>
        <taxon>Lophotrochozoa</taxon>
        <taxon>Mollusca</taxon>
        <taxon>Gastropoda</taxon>
        <taxon>Heterobranchia</taxon>
        <taxon>Euthyneura</taxon>
        <taxon>Panpulmonata</taxon>
        <taxon>Sacoglossa</taxon>
        <taxon>Placobranchoidea</taxon>
        <taxon>Plakobranchidae</taxon>
        <taxon>Elysia</taxon>
    </lineage>
</organism>
<evidence type="ECO:0000256" key="1">
    <source>
        <dbReference type="ARBA" id="ARBA00022737"/>
    </source>
</evidence>
<evidence type="ECO:0000256" key="2">
    <source>
        <dbReference type="ARBA" id="ARBA00023157"/>
    </source>
</evidence>
<feature type="signal peptide" evidence="4">
    <location>
        <begin position="1"/>
        <end position="19"/>
    </location>
</feature>
<gene>
    <name evidence="6" type="ORF">ElyMa_006373000</name>
</gene>
<evidence type="ECO:0000259" key="5">
    <source>
        <dbReference type="PROSITE" id="PS01180"/>
    </source>
</evidence>
<proteinExistence type="predicted"/>
<dbReference type="Proteomes" id="UP000762676">
    <property type="component" value="Unassembled WGS sequence"/>
</dbReference>
<protein>
    <submittedName>
        <fullName evidence="6">Tolloid-like protein 1</fullName>
    </submittedName>
</protein>
<dbReference type="EMBL" id="BMAT01012802">
    <property type="protein sequence ID" value="GFR99389.1"/>
    <property type="molecule type" value="Genomic_DNA"/>
</dbReference>
<dbReference type="Pfam" id="PF00431">
    <property type="entry name" value="CUB"/>
    <property type="match status" value="1"/>
</dbReference>